<dbReference type="EMBL" id="CM056816">
    <property type="protein sequence ID" value="KAJ8634322.1"/>
    <property type="molecule type" value="Genomic_DNA"/>
</dbReference>
<keyword evidence="2" id="KW-1185">Reference proteome</keyword>
<dbReference type="Proteomes" id="UP001234297">
    <property type="component" value="Chromosome 8"/>
</dbReference>
<gene>
    <name evidence="1" type="ORF">MRB53_027658</name>
</gene>
<comment type="caution">
    <text evidence="1">The sequence shown here is derived from an EMBL/GenBank/DDBJ whole genome shotgun (WGS) entry which is preliminary data.</text>
</comment>
<proteinExistence type="predicted"/>
<sequence length="240" mass="27351">MEEWMEFEELSHQGREDLIDVTKGECQFVGVNDSKEVTSTIKSFGRKIEENNKDGESSNEVAAGDDLSAYANLEVMSWAIKNSLPQTETLSEGEEFFDFDSRNQTEDTPKDSKKCDVKGLDLKGCGSKKREKEWKRTLAGQLYEERMSARATEEMDLLWEVYEVDSGVRKEKNHEEKVKNGKLDHLYEEEGTDAQLCCLEAIRFSTMKVNLGVEKYNLRKISKAFKGVGLFAKRKGKISS</sequence>
<name>A0ACC2LMJ6_PERAE</name>
<evidence type="ECO:0000313" key="1">
    <source>
        <dbReference type="EMBL" id="KAJ8634322.1"/>
    </source>
</evidence>
<accession>A0ACC2LMJ6</accession>
<reference evidence="1 2" key="1">
    <citation type="journal article" date="2022" name="Hortic Res">
        <title>A haplotype resolved chromosomal level avocado genome allows analysis of novel avocado genes.</title>
        <authorList>
            <person name="Nath O."/>
            <person name="Fletcher S.J."/>
            <person name="Hayward A."/>
            <person name="Shaw L.M."/>
            <person name="Masouleh A.K."/>
            <person name="Furtado A."/>
            <person name="Henry R.J."/>
            <person name="Mitter N."/>
        </authorList>
    </citation>
    <scope>NUCLEOTIDE SEQUENCE [LARGE SCALE GENOMIC DNA]</scope>
    <source>
        <strain evidence="2">cv. Hass</strain>
    </source>
</reference>
<protein>
    <submittedName>
        <fullName evidence="1">Uncharacterized protein</fullName>
    </submittedName>
</protein>
<evidence type="ECO:0000313" key="2">
    <source>
        <dbReference type="Proteomes" id="UP001234297"/>
    </source>
</evidence>
<organism evidence="1 2">
    <name type="scientific">Persea americana</name>
    <name type="common">Avocado</name>
    <dbReference type="NCBI Taxonomy" id="3435"/>
    <lineage>
        <taxon>Eukaryota</taxon>
        <taxon>Viridiplantae</taxon>
        <taxon>Streptophyta</taxon>
        <taxon>Embryophyta</taxon>
        <taxon>Tracheophyta</taxon>
        <taxon>Spermatophyta</taxon>
        <taxon>Magnoliopsida</taxon>
        <taxon>Magnoliidae</taxon>
        <taxon>Laurales</taxon>
        <taxon>Lauraceae</taxon>
        <taxon>Persea</taxon>
    </lineage>
</organism>